<dbReference type="STRING" id="178035.A0A154PMS5"/>
<keyword evidence="4" id="KW-1185">Reference proteome</keyword>
<dbReference type="PANTHER" id="PTHR33327:SF3">
    <property type="entry name" value="RNA-DIRECTED DNA POLYMERASE"/>
    <property type="match status" value="1"/>
</dbReference>
<evidence type="ECO:0000313" key="3">
    <source>
        <dbReference type="EMBL" id="KZC13185.1"/>
    </source>
</evidence>
<dbReference type="EMBL" id="KQ434992">
    <property type="protein sequence ID" value="KZC13185.1"/>
    <property type="molecule type" value="Genomic_DNA"/>
</dbReference>
<protein>
    <recommendedName>
        <fullName evidence="2">DUF7041 domain-containing protein</fullName>
    </recommendedName>
</protein>
<name>A0A154PMS5_DUFNO</name>
<feature type="non-terminal residue" evidence="3">
    <location>
        <position position="1"/>
    </location>
</feature>
<feature type="region of interest" description="Disordered" evidence="1">
    <location>
        <begin position="187"/>
        <end position="208"/>
    </location>
</feature>
<dbReference type="OrthoDB" id="7614231at2759"/>
<dbReference type="Proteomes" id="UP000076502">
    <property type="component" value="Unassembled WGS sequence"/>
</dbReference>
<evidence type="ECO:0000256" key="1">
    <source>
        <dbReference type="SAM" id="MobiDB-lite"/>
    </source>
</evidence>
<reference evidence="3 4" key="1">
    <citation type="submission" date="2015-07" db="EMBL/GenBank/DDBJ databases">
        <title>The genome of Dufourea novaeangliae.</title>
        <authorList>
            <person name="Pan H."/>
            <person name="Kapheim K."/>
        </authorList>
    </citation>
    <scope>NUCLEOTIDE SEQUENCE [LARGE SCALE GENOMIC DNA]</scope>
    <source>
        <strain evidence="3">0120121106</strain>
        <tissue evidence="3">Whole body</tissue>
    </source>
</reference>
<evidence type="ECO:0000313" key="4">
    <source>
        <dbReference type="Proteomes" id="UP000076502"/>
    </source>
</evidence>
<organism evidence="3 4">
    <name type="scientific">Dufourea novaeangliae</name>
    <name type="common">Sweat bee</name>
    <dbReference type="NCBI Taxonomy" id="178035"/>
    <lineage>
        <taxon>Eukaryota</taxon>
        <taxon>Metazoa</taxon>
        <taxon>Ecdysozoa</taxon>
        <taxon>Arthropoda</taxon>
        <taxon>Hexapoda</taxon>
        <taxon>Insecta</taxon>
        <taxon>Pterygota</taxon>
        <taxon>Neoptera</taxon>
        <taxon>Endopterygota</taxon>
        <taxon>Hymenoptera</taxon>
        <taxon>Apocrita</taxon>
        <taxon>Aculeata</taxon>
        <taxon>Apoidea</taxon>
        <taxon>Anthophila</taxon>
        <taxon>Halictidae</taxon>
        <taxon>Rophitinae</taxon>
        <taxon>Dufourea</taxon>
    </lineage>
</organism>
<sequence>ITNPTTWFRQLESQFVLSGITQDATKYHYVSANLENKYADVVIDIINNPPTTNMYETLKAELIRRLSDSKEQNIRHLLEHEEIGDRKPSIFLRRLQNLAGYTVSDEFLKTLWLGRLPTSIQAILITRQKKSLSELAALADAVVEVTPRPQVTAAAVESSVQGDIRADLAELRREIAALRIETNSFRRSRAKSRSGHRSLSRSRGRNEGDIPTDGKCWYHWKHGAAARKCRDPCNFATGNSRADR</sequence>
<dbReference type="InterPro" id="IPR055469">
    <property type="entry name" value="DUF7041"/>
</dbReference>
<accession>A0A154PMS5</accession>
<proteinExistence type="predicted"/>
<gene>
    <name evidence="3" type="ORF">WN55_05518</name>
</gene>
<feature type="domain" description="DUF7041" evidence="2">
    <location>
        <begin position="2"/>
        <end position="79"/>
    </location>
</feature>
<dbReference type="PANTHER" id="PTHR33327">
    <property type="entry name" value="ENDONUCLEASE"/>
    <property type="match status" value="1"/>
</dbReference>
<feature type="compositionally biased region" description="Basic residues" evidence="1">
    <location>
        <begin position="187"/>
        <end position="203"/>
    </location>
</feature>
<dbReference type="AlphaFoldDB" id="A0A154PMS5"/>
<dbReference type="Pfam" id="PF23055">
    <property type="entry name" value="DUF7041"/>
    <property type="match status" value="1"/>
</dbReference>
<evidence type="ECO:0000259" key="2">
    <source>
        <dbReference type="Pfam" id="PF23055"/>
    </source>
</evidence>